<dbReference type="STRING" id="41067.A0A2I2F3Y0"/>
<dbReference type="RefSeq" id="XP_024669365.1">
    <property type="nucleotide sequence ID" value="XM_024815380.1"/>
</dbReference>
<gene>
    <name evidence="7" type="ORF">BDW47DRAFT_119659</name>
</gene>
<name>A0A2I2F3Y0_ASPCN</name>
<feature type="transmembrane region" description="Helical" evidence="5">
    <location>
        <begin position="127"/>
        <end position="151"/>
    </location>
</feature>
<dbReference type="PROSITE" id="PS00191">
    <property type="entry name" value="CYTOCHROME_B5_1"/>
    <property type="match status" value="1"/>
</dbReference>
<dbReference type="OrthoDB" id="260519at2759"/>
<protein>
    <submittedName>
        <fullName evidence="7">Cytochrome b5-like heme/steroid binding domain-containing protein</fullName>
    </submittedName>
</protein>
<accession>A0A2I2F3Y0</accession>
<dbReference type="InterPro" id="IPR001199">
    <property type="entry name" value="Cyt_B5-like_heme/steroid-bd"/>
</dbReference>
<comment type="caution">
    <text evidence="5">Lacks conserved residue(s) required for the propagation of feature annotation.</text>
</comment>
<proteinExistence type="inferred from homology"/>
<evidence type="ECO:0000313" key="7">
    <source>
        <dbReference type="EMBL" id="PLB35353.1"/>
    </source>
</evidence>
<feature type="transmembrane region" description="Helical" evidence="5">
    <location>
        <begin position="96"/>
        <end position="115"/>
    </location>
</feature>
<organism evidence="7 8">
    <name type="scientific">Aspergillus candidus</name>
    <dbReference type="NCBI Taxonomy" id="41067"/>
    <lineage>
        <taxon>Eukaryota</taxon>
        <taxon>Fungi</taxon>
        <taxon>Dikarya</taxon>
        <taxon>Ascomycota</taxon>
        <taxon>Pezizomycotina</taxon>
        <taxon>Eurotiomycetes</taxon>
        <taxon>Eurotiomycetidae</taxon>
        <taxon>Eurotiales</taxon>
        <taxon>Aspergillaceae</taxon>
        <taxon>Aspergillus</taxon>
        <taxon>Aspergillus subgen. Circumdati</taxon>
    </lineage>
</organism>
<dbReference type="PRINTS" id="PR00363">
    <property type="entry name" value="CYTOCHROMEB5"/>
</dbReference>
<dbReference type="EMBL" id="KZ559164">
    <property type="protein sequence ID" value="PLB35353.1"/>
    <property type="molecule type" value="Genomic_DNA"/>
</dbReference>
<keyword evidence="5" id="KW-1133">Transmembrane helix</keyword>
<dbReference type="Proteomes" id="UP000234585">
    <property type="component" value="Unassembled WGS sequence"/>
</dbReference>
<sequence>MDTFTLQQVAEHNTPRNAWIAIHGNVYDVSSYLDDHPGGQEVLKEVAGTDATEDFDYAGHSDNAQGKLNALRVGTLDNWVKVTKTGTSLRGSTRRLLPGTGVVMVCGITLLHYTWNIAGNKPTDKGNWSWSTVSVIFAVAVALGGALGLSIRNMLFNHGKGAFQYPPY</sequence>
<dbReference type="InterPro" id="IPR050668">
    <property type="entry name" value="Cytochrome_b5"/>
</dbReference>
<keyword evidence="2 5" id="KW-0479">Metal-binding</keyword>
<dbReference type="GeneID" id="36522540"/>
<dbReference type="PANTHER" id="PTHR19359:SF14">
    <property type="entry name" value="CYTOCHROME B5 A"/>
    <property type="match status" value="1"/>
</dbReference>
<dbReference type="SUPFAM" id="SSF55856">
    <property type="entry name" value="Cytochrome b5-like heme/steroid binding domain"/>
    <property type="match status" value="1"/>
</dbReference>
<dbReference type="PANTHER" id="PTHR19359">
    <property type="entry name" value="CYTOCHROME B5"/>
    <property type="match status" value="1"/>
</dbReference>
<dbReference type="GO" id="GO:0020037">
    <property type="term" value="F:heme binding"/>
    <property type="evidence" value="ECO:0007669"/>
    <property type="project" value="UniProtKB-UniRule"/>
</dbReference>
<evidence type="ECO:0000256" key="3">
    <source>
        <dbReference type="ARBA" id="ARBA00023004"/>
    </source>
</evidence>
<dbReference type="AlphaFoldDB" id="A0A2I2F3Y0"/>
<keyword evidence="5" id="KW-0472">Membrane</keyword>
<evidence type="ECO:0000259" key="6">
    <source>
        <dbReference type="PROSITE" id="PS50255"/>
    </source>
</evidence>
<comment type="similarity">
    <text evidence="4 5">Belongs to the cytochrome b5 family.</text>
</comment>
<dbReference type="PROSITE" id="PS50255">
    <property type="entry name" value="CYTOCHROME_B5_2"/>
    <property type="match status" value="1"/>
</dbReference>
<dbReference type="InterPro" id="IPR036400">
    <property type="entry name" value="Cyt_B5-like_heme/steroid_sf"/>
</dbReference>
<keyword evidence="5" id="KW-0812">Transmembrane</keyword>
<evidence type="ECO:0000256" key="1">
    <source>
        <dbReference type="ARBA" id="ARBA00022617"/>
    </source>
</evidence>
<dbReference type="InterPro" id="IPR018506">
    <property type="entry name" value="Cyt_B5_heme-BS"/>
</dbReference>
<keyword evidence="1 5" id="KW-0349">Heme</keyword>
<dbReference type="Gene3D" id="3.10.120.10">
    <property type="entry name" value="Cytochrome b5-like heme/steroid binding domain"/>
    <property type="match status" value="1"/>
</dbReference>
<dbReference type="SMART" id="SM01117">
    <property type="entry name" value="Cyt-b5"/>
    <property type="match status" value="1"/>
</dbReference>
<keyword evidence="3 5" id="KW-0408">Iron</keyword>
<dbReference type="GO" id="GO:0046872">
    <property type="term" value="F:metal ion binding"/>
    <property type="evidence" value="ECO:0007669"/>
    <property type="project" value="UniProtKB-UniRule"/>
</dbReference>
<dbReference type="Pfam" id="PF00173">
    <property type="entry name" value="Cyt-b5"/>
    <property type="match status" value="1"/>
</dbReference>
<reference evidence="7 8" key="1">
    <citation type="submission" date="2017-12" db="EMBL/GenBank/DDBJ databases">
        <authorList>
            <consortium name="DOE Joint Genome Institute"/>
            <person name="Haridas S."/>
            <person name="Kjaerbolling I."/>
            <person name="Vesth T.C."/>
            <person name="Frisvad J.C."/>
            <person name="Nybo J.L."/>
            <person name="Theobald S."/>
            <person name="Kuo A."/>
            <person name="Bowyer P."/>
            <person name="Matsuda Y."/>
            <person name="Mondo S."/>
            <person name="Lyhne E.K."/>
            <person name="Kogle M.E."/>
            <person name="Clum A."/>
            <person name="Lipzen A."/>
            <person name="Salamov A."/>
            <person name="Ngan C.Y."/>
            <person name="Daum C."/>
            <person name="Chiniquy J."/>
            <person name="Barry K."/>
            <person name="LaButti K."/>
            <person name="Simmons B.A."/>
            <person name="Magnuson J.K."/>
            <person name="Mortensen U.H."/>
            <person name="Larsen T.O."/>
            <person name="Grigoriev I.V."/>
            <person name="Baker S.E."/>
            <person name="Andersen M.R."/>
            <person name="Nordberg H.P."/>
            <person name="Cantor M.N."/>
            <person name="Hua S.X."/>
        </authorList>
    </citation>
    <scope>NUCLEOTIDE SEQUENCE [LARGE SCALE GENOMIC DNA]</scope>
    <source>
        <strain evidence="7 8">CBS 102.13</strain>
    </source>
</reference>
<dbReference type="GO" id="GO:0016020">
    <property type="term" value="C:membrane"/>
    <property type="evidence" value="ECO:0007669"/>
    <property type="project" value="TreeGrafter"/>
</dbReference>
<evidence type="ECO:0000256" key="5">
    <source>
        <dbReference type="RuleBase" id="RU362121"/>
    </source>
</evidence>
<evidence type="ECO:0000256" key="2">
    <source>
        <dbReference type="ARBA" id="ARBA00022723"/>
    </source>
</evidence>
<keyword evidence="8" id="KW-1185">Reference proteome</keyword>
<evidence type="ECO:0000313" key="8">
    <source>
        <dbReference type="Proteomes" id="UP000234585"/>
    </source>
</evidence>
<evidence type="ECO:0000256" key="4">
    <source>
        <dbReference type="ARBA" id="ARBA00038168"/>
    </source>
</evidence>
<feature type="domain" description="Cytochrome b5 heme-binding" evidence="6">
    <location>
        <begin position="1"/>
        <end position="77"/>
    </location>
</feature>